<proteinExistence type="predicted"/>
<dbReference type="AlphaFoldDB" id="A0A643EZ09"/>
<feature type="chain" id="PRO_5024950735" evidence="1">
    <location>
        <begin position="34"/>
        <end position="280"/>
    </location>
</feature>
<evidence type="ECO:0000256" key="1">
    <source>
        <dbReference type="SAM" id="SignalP"/>
    </source>
</evidence>
<reference evidence="3" key="1">
    <citation type="submission" date="2019-09" db="EMBL/GenBank/DDBJ databases">
        <title>Draft genome sequences of 48 bacterial type strains from the CCUG.</title>
        <authorList>
            <person name="Tunovic T."/>
            <person name="Pineiro-Iglesias B."/>
            <person name="Unosson C."/>
            <person name="Inganas E."/>
            <person name="Ohlen M."/>
            <person name="Cardew S."/>
            <person name="Jensie-Markopoulos S."/>
            <person name="Salva-Serra F."/>
            <person name="Jaen-Luchoro D."/>
            <person name="Karlsson R."/>
            <person name="Svensson-Stadler L."/>
            <person name="Chun J."/>
            <person name="Moore E."/>
        </authorList>
    </citation>
    <scope>NUCLEOTIDE SEQUENCE</scope>
    <source>
        <strain evidence="3">CCUG 50899</strain>
    </source>
</reference>
<accession>A0A643EZ09</accession>
<feature type="signal peptide" evidence="1">
    <location>
        <begin position="1"/>
        <end position="33"/>
    </location>
</feature>
<gene>
    <name evidence="3" type="primary">blaOXA</name>
    <name evidence="3" type="ORF">F7Q93_13670</name>
</gene>
<sequence>MRSVLMLKTRVDATRLAAASLAILPLLGVQAHAYEKTMACMLVVDADSGKVLTKEGAGCATRISPASTFKVPLAVMGFESGILKDGHDPVWPYKKEYKAELEFWRHDTDATRWEEKSVVWFSRELTKKLGMKDFQKFTDSFDYGNRDLSGDKGKNNGLTQSWISSSLEISPEEQVAFLRKLLARQLPVSAQAAEKTMSILPIEKLDNGWTVHGKTGSSVERDAQGKIDRSRQFGWYVGWAEKDGKQVVFARLNRNAERQKGGMGVPTKNETWDALEHLLK</sequence>
<comment type="caution">
    <text evidence="3">The sequence shown here is derived from an EMBL/GenBank/DDBJ whole genome shotgun (WGS) entry which is preliminary data.</text>
</comment>
<dbReference type="EMBL" id="VZPE01000005">
    <property type="protein sequence ID" value="KAB0571012.1"/>
    <property type="molecule type" value="Genomic_DNA"/>
</dbReference>
<dbReference type="InterPro" id="IPR001460">
    <property type="entry name" value="PCN-bd_Tpept"/>
</dbReference>
<dbReference type="Gene3D" id="3.40.710.10">
    <property type="entry name" value="DD-peptidase/beta-lactamase superfamily"/>
    <property type="match status" value="1"/>
</dbReference>
<dbReference type="SUPFAM" id="SSF56601">
    <property type="entry name" value="beta-lactamase/transpeptidase-like"/>
    <property type="match status" value="1"/>
</dbReference>
<dbReference type="GO" id="GO:0008658">
    <property type="term" value="F:penicillin binding"/>
    <property type="evidence" value="ECO:0007669"/>
    <property type="project" value="InterPro"/>
</dbReference>
<protein>
    <submittedName>
        <fullName evidence="3">Class D beta-lactamase</fullName>
    </submittedName>
</protein>
<feature type="domain" description="Penicillin-binding protein transpeptidase" evidence="2">
    <location>
        <begin position="40"/>
        <end position="261"/>
    </location>
</feature>
<name>A0A643EZ09_9HYPH</name>
<organism evidence="3">
    <name type="scientific">Brucella pituitosa</name>
    <dbReference type="NCBI Taxonomy" id="571256"/>
    <lineage>
        <taxon>Bacteria</taxon>
        <taxon>Pseudomonadati</taxon>
        <taxon>Pseudomonadota</taxon>
        <taxon>Alphaproteobacteria</taxon>
        <taxon>Hyphomicrobiales</taxon>
        <taxon>Brucellaceae</taxon>
        <taxon>Brucella/Ochrobactrum group</taxon>
        <taxon>Brucella</taxon>
    </lineage>
</organism>
<dbReference type="InterPro" id="IPR012338">
    <property type="entry name" value="Beta-lactam/transpept-like"/>
</dbReference>
<keyword evidence="1" id="KW-0732">Signal</keyword>
<dbReference type="NCBIfam" id="NF000270">
    <property type="entry name" value="bla_class_D_alt"/>
    <property type="match status" value="1"/>
</dbReference>
<evidence type="ECO:0000259" key="2">
    <source>
        <dbReference type="Pfam" id="PF00905"/>
    </source>
</evidence>
<evidence type="ECO:0000313" key="3">
    <source>
        <dbReference type="EMBL" id="KAB0571012.1"/>
    </source>
</evidence>
<dbReference type="Pfam" id="PF00905">
    <property type="entry name" value="Transpeptidase"/>
    <property type="match status" value="1"/>
</dbReference>